<dbReference type="EMBL" id="MCGR01000036">
    <property type="protein sequence ID" value="ORY75996.1"/>
    <property type="molecule type" value="Genomic_DNA"/>
</dbReference>
<dbReference type="Gene3D" id="3.40.50.720">
    <property type="entry name" value="NAD(P)-binding Rossmann-like Domain"/>
    <property type="match status" value="1"/>
</dbReference>
<dbReference type="PANTHER" id="PTHR24320">
    <property type="entry name" value="RETINOL DEHYDROGENASE"/>
    <property type="match status" value="1"/>
</dbReference>
<keyword evidence="3" id="KW-0560">Oxidoreductase</keyword>
<evidence type="ECO:0000256" key="2">
    <source>
        <dbReference type="ARBA" id="ARBA00022857"/>
    </source>
</evidence>
<comment type="caution">
    <text evidence="4">The sequence shown here is derived from an EMBL/GenBank/DDBJ whole genome shotgun (WGS) entry which is preliminary data.</text>
</comment>
<proteinExistence type="inferred from homology"/>
<dbReference type="STRING" id="106004.A0A1Y2EY18"/>
<dbReference type="PANTHER" id="PTHR24320:SF236">
    <property type="entry name" value="SHORT-CHAIN DEHYDROGENASE-RELATED"/>
    <property type="match status" value="1"/>
</dbReference>
<keyword evidence="5" id="KW-1185">Reference proteome</keyword>
<dbReference type="Pfam" id="PF00106">
    <property type="entry name" value="adh_short"/>
    <property type="match status" value="1"/>
</dbReference>
<dbReference type="GO" id="GO:0016491">
    <property type="term" value="F:oxidoreductase activity"/>
    <property type="evidence" value="ECO:0007669"/>
    <property type="project" value="UniProtKB-KW"/>
</dbReference>
<evidence type="ECO:0000256" key="3">
    <source>
        <dbReference type="ARBA" id="ARBA00023002"/>
    </source>
</evidence>
<dbReference type="AlphaFoldDB" id="A0A1Y2EY18"/>
<sequence>MPFNDFMNKRCPNSAAVGLLFPPTPTFKPDSDIPDLSGKVFIVTGANIGIGYETVKQLLLHNPQRVYLAARSEEKANAAIEKLREETGNGAGTGGQLVYLKVDLSDLNSVRAAASEFLSKEKQLDVLINNAGVMAPPLADLTAQGYDLQFGTNVLGHYYFTKLLLPALVASHASAGEPARIVTVSSAQHKSAAPGSGIAFETLKGGAERDAAIKKFGMMPSMVLYGQSKLGNVFLSSIFAESHPGVVVSASIDPGAIESNLQQHMTKGVTGAIYEVISSLLVQPVAYGALSSLYAATVADPVELNGKLFVPWARIGEPSEQAKNVETRERVKDWLEEQLAEL</sequence>
<evidence type="ECO:0000313" key="5">
    <source>
        <dbReference type="Proteomes" id="UP000193467"/>
    </source>
</evidence>
<comment type="similarity">
    <text evidence="1">Belongs to the short-chain dehydrogenases/reductases (SDR) family.</text>
</comment>
<dbReference type="SUPFAM" id="SSF51735">
    <property type="entry name" value="NAD(P)-binding Rossmann-fold domains"/>
    <property type="match status" value="1"/>
</dbReference>
<dbReference type="Proteomes" id="UP000193467">
    <property type="component" value="Unassembled WGS sequence"/>
</dbReference>
<evidence type="ECO:0000313" key="4">
    <source>
        <dbReference type="EMBL" id="ORY75996.1"/>
    </source>
</evidence>
<dbReference type="OrthoDB" id="191139at2759"/>
<organism evidence="4 5">
    <name type="scientific">Leucosporidium creatinivorum</name>
    <dbReference type="NCBI Taxonomy" id="106004"/>
    <lineage>
        <taxon>Eukaryota</taxon>
        <taxon>Fungi</taxon>
        <taxon>Dikarya</taxon>
        <taxon>Basidiomycota</taxon>
        <taxon>Pucciniomycotina</taxon>
        <taxon>Microbotryomycetes</taxon>
        <taxon>Leucosporidiales</taxon>
        <taxon>Leucosporidium</taxon>
    </lineage>
</organism>
<dbReference type="InParanoid" id="A0A1Y2EY18"/>
<evidence type="ECO:0000256" key="1">
    <source>
        <dbReference type="ARBA" id="ARBA00006484"/>
    </source>
</evidence>
<keyword evidence="2" id="KW-0521">NADP</keyword>
<dbReference type="PRINTS" id="PR00081">
    <property type="entry name" value="GDHRDH"/>
</dbReference>
<dbReference type="InterPro" id="IPR002347">
    <property type="entry name" value="SDR_fam"/>
</dbReference>
<reference evidence="4 5" key="1">
    <citation type="submission" date="2016-07" db="EMBL/GenBank/DDBJ databases">
        <title>Pervasive Adenine N6-methylation of Active Genes in Fungi.</title>
        <authorList>
            <consortium name="DOE Joint Genome Institute"/>
            <person name="Mondo S.J."/>
            <person name="Dannebaum R.O."/>
            <person name="Kuo R.C."/>
            <person name="Labutti K."/>
            <person name="Haridas S."/>
            <person name="Kuo A."/>
            <person name="Salamov A."/>
            <person name="Ahrendt S.R."/>
            <person name="Lipzen A."/>
            <person name="Sullivan W."/>
            <person name="Andreopoulos W.B."/>
            <person name="Clum A."/>
            <person name="Lindquist E."/>
            <person name="Daum C."/>
            <person name="Ramamoorthy G.K."/>
            <person name="Gryganskyi A."/>
            <person name="Culley D."/>
            <person name="Magnuson J.K."/>
            <person name="James T.Y."/>
            <person name="O'Malley M.A."/>
            <person name="Stajich J.E."/>
            <person name="Spatafora J.W."/>
            <person name="Visel A."/>
            <person name="Grigoriev I.V."/>
        </authorList>
    </citation>
    <scope>NUCLEOTIDE SEQUENCE [LARGE SCALE GENOMIC DNA]</scope>
    <source>
        <strain evidence="4 5">62-1032</strain>
    </source>
</reference>
<dbReference type="InterPro" id="IPR036291">
    <property type="entry name" value="NAD(P)-bd_dom_sf"/>
</dbReference>
<gene>
    <name evidence="4" type="ORF">BCR35DRAFT_306069</name>
</gene>
<name>A0A1Y2EY18_9BASI</name>
<protein>
    <recommendedName>
        <fullName evidence="6">NAD(P)-binding protein</fullName>
    </recommendedName>
</protein>
<evidence type="ECO:0008006" key="6">
    <source>
        <dbReference type="Google" id="ProtNLM"/>
    </source>
</evidence>
<accession>A0A1Y2EY18</accession>